<proteinExistence type="predicted"/>
<dbReference type="InterPro" id="IPR023772">
    <property type="entry name" value="DNA-bd_HTH_TetR-type_CS"/>
</dbReference>
<dbReference type="InterPro" id="IPR050109">
    <property type="entry name" value="HTH-type_TetR-like_transc_reg"/>
</dbReference>
<dbReference type="GO" id="GO:0045892">
    <property type="term" value="P:negative regulation of DNA-templated transcription"/>
    <property type="evidence" value="ECO:0007669"/>
    <property type="project" value="UniProtKB-ARBA"/>
</dbReference>
<keyword evidence="7" id="KW-1185">Reference proteome</keyword>
<organism evidence="6 7">
    <name type="scientific">Pseudonocardia sediminis</name>
    <dbReference type="NCBI Taxonomy" id="1397368"/>
    <lineage>
        <taxon>Bacteria</taxon>
        <taxon>Bacillati</taxon>
        <taxon>Actinomycetota</taxon>
        <taxon>Actinomycetes</taxon>
        <taxon>Pseudonocardiales</taxon>
        <taxon>Pseudonocardiaceae</taxon>
        <taxon>Pseudonocardia</taxon>
    </lineage>
</organism>
<dbReference type="GO" id="GO:0000976">
    <property type="term" value="F:transcription cis-regulatory region binding"/>
    <property type="evidence" value="ECO:0007669"/>
    <property type="project" value="TreeGrafter"/>
</dbReference>
<evidence type="ECO:0000256" key="4">
    <source>
        <dbReference type="PROSITE-ProRule" id="PRU00335"/>
    </source>
</evidence>
<keyword evidence="2 4" id="KW-0238">DNA-binding</keyword>
<dbReference type="PANTHER" id="PTHR30055">
    <property type="entry name" value="HTH-TYPE TRANSCRIPTIONAL REGULATOR RUTR"/>
    <property type="match status" value="1"/>
</dbReference>
<name>A0A4Q7UUF9_PSEST</name>
<dbReference type="InterPro" id="IPR009057">
    <property type="entry name" value="Homeodomain-like_sf"/>
</dbReference>
<dbReference type="InterPro" id="IPR001647">
    <property type="entry name" value="HTH_TetR"/>
</dbReference>
<gene>
    <name evidence="6" type="ORF">EV383_1394</name>
</gene>
<dbReference type="Gene3D" id="1.10.357.10">
    <property type="entry name" value="Tetracycline Repressor, domain 2"/>
    <property type="match status" value="1"/>
</dbReference>
<comment type="caution">
    <text evidence="6">The sequence shown here is derived from an EMBL/GenBank/DDBJ whole genome shotgun (WGS) entry which is preliminary data.</text>
</comment>
<evidence type="ECO:0000313" key="7">
    <source>
        <dbReference type="Proteomes" id="UP000291591"/>
    </source>
</evidence>
<dbReference type="FunFam" id="1.10.10.60:FF:000141">
    <property type="entry name" value="TetR family transcriptional regulator"/>
    <property type="match status" value="1"/>
</dbReference>
<feature type="domain" description="HTH tetR-type" evidence="5">
    <location>
        <begin position="16"/>
        <end position="76"/>
    </location>
</feature>
<dbReference type="AlphaFoldDB" id="A0A4Q7UUF9"/>
<feature type="DNA-binding region" description="H-T-H motif" evidence="4">
    <location>
        <begin position="39"/>
        <end position="58"/>
    </location>
</feature>
<dbReference type="RefSeq" id="WP_130289133.1">
    <property type="nucleotide sequence ID" value="NZ_SHKL01000001.1"/>
</dbReference>
<dbReference type="SUPFAM" id="SSF46689">
    <property type="entry name" value="Homeodomain-like"/>
    <property type="match status" value="1"/>
</dbReference>
<dbReference type="Proteomes" id="UP000291591">
    <property type="component" value="Unassembled WGS sequence"/>
</dbReference>
<dbReference type="PROSITE" id="PS01081">
    <property type="entry name" value="HTH_TETR_1"/>
    <property type="match status" value="1"/>
</dbReference>
<keyword evidence="3" id="KW-0804">Transcription</keyword>
<dbReference type="PANTHER" id="PTHR30055:SF158">
    <property type="entry name" value="POSSIBLE TRANSCRIPTIONAL REGULATORY PROTEIN (PROBABLY TETR-FAMILY)"/>
    <property type="match status" value="1"/>
</dbReference>
<dbReference type="EMBL" id="SHKL01000001">
    <property type="protein sequence ID" value="RZT84548.1"/>
    <property type="molecule type" value="Genomic_DNA"/>
</dbReference>
<evidence type="ECO:0000313" key="6">
    <source>
        <dbReference type="EMBL" id="RZT84548.1"/>
    </source>
</evidence>
<evidence type="ECO:0000256" key="1">
    <source>
        <dbReference type="ARBA" id="ARBA00023015"/>
    </source>
</evidence>
<dbReference type="Pfam" id="PF21943">
    <property type="entry name" value="TetR_C_46"/>
    <property type="match status" value="1"/>
</dbReference>
<reference evidence="6 7" key="1">
    <citation type="submission" date="2019-02" db="EMBL/GenBank/DDBJ databases">
        <title>Sequencing the genomes of 1000 actinobacteria strains.</title>
        <authorList>
            <person name="Klenk H.-P."/>
        </authorList>
    </citation>
    <scope>NUCLEOTIDE SEQUENCE [LARGE SCALE GENOMIC DNA]</scope>
    <source>
        <strain evidence="6 7">DSM 45779</strain>
    </source>
</reference>
<keyword evidence="1" id="KW-0805">Transcription regulation</keyword>
<protein>
    <submittedName>
        <fullName evidence="6">TetR family transcriptional regulator</fullName>
    </submittedName>
</protein>
<evidence type="ECO:0000256" key="2">
    <source>
        <dbReference type="ARBA" id="ARBA00023125"/>
    </source>
</evidence>
<dbReference type="InterPro" id="IPR054129">
    <property type="entry name" value="DesT_TetR_C"/>
</dbReference>
<dbReference type="PRINTS" id="PR00455">
    <property type="entry name" value="HTHTETR"/>
</dbReference>
<accession>A0A4Q7UUF9</accession>
<evidence type="ECO:0000259" key="5">
    <source>
        <dbReference type="PROSITE" id="PS50977"/>
    </source>
</evidence>
<sequence>MSSSPSGGTRRRVSRSQRERQILDAAVDLFSEYGYAHASMDTVAERVGVTKPVLYTHFGSKEGLLLACISRARTELLDATTAAAAGASTPEDMLRRGTRAFFDHLDQRAAEWNLLYSEARVGADALEEVRAQQTDFIATLLRAQSPETDEARLTGWAQVIVGACERLAVWRGQDSRVTSEQATEYVMDVVWTGLAGDRAGQSPAP</sequence>
<dbReference type="PROSITE" id="PS50977">
    <property type="entry name" value="HTH_TETR_2"/>
    <property type="match status" value="1"/>
</dbReference>
<dbReference type="GO" id="GO:0003700">
    <property type="term" value="F:DNA-binding transcription factor activity"/>
    <property type="evidence" value="ECO:0007669"/>
    <property type="project" value="TreeGrafter"/>
</dbReference>
<evidence type="ECO:0000256" key="3">
    <source>
        <dbReference type="ARBA" id="ARBA00023163"/>
    </source>
</evidence>
<dbReference type="Pfam" id="PF00440">
    <property type="entry name" value="TetR_N"/>
    <property type="match status" value="1"/>
</dbReference>
<dbReference type="OrthoDB" id="3767959at2"/>